<sequence length="96" mass="11260">MYILNQCVGFQWDKGNVDKNFIKHSVSARECEQVFFNVPLIISESDKHSKVESRWQGLGKTDIGRLIFIIFTIRNNLIRVISARDMLVKERRVYLS</sequence>
<accession>A0A3B1DGH0</accession>
<dbReference type="InterPro" id="IPR007460">
    <property type="entry name" value="BrnT_toxin"/>
</dbReference>
<name>A0A3B1DGH0_9ZZZZ</name>
<gene>
    <name evidence="1" type="ORF">MNBD_UNCLBAC01-2068</name>
</gene>
<proteinExistence type="predicted"/>
<dbReference type="AlphaFoldDB" id="A0A3B1DGH0"/>
<organism evidence="1">
    <name type="scientific">hydrothermal vent metagenome</name>
    <dbReference type="NCBI Taxonomy" id="652676"/>
    <lineage>
        <taxon>unclassified sequences</taxon>
        <taxon>metagenomes</taxon>
        <taxon>ecological metagenomes</taxon>
    </lineage>
</organism>
<dbReference type="Gene3D" id="3.10.450.530">
    <property type="entry name" value="Ribonuclease toxin, BrnT, of type II toxin-antitoxin system"/>
    <property type="match status" value="1"/>
</dbReference>
<dbReference type="Pfam" id="PF04365">
    <property type="entry name" value="BrnT_toxin"/>
    <property type="match status" value="1"/>
</dbReference>
<evidence type="ECO:0008006" key="2">
    <source>
        <dbReference type="Google" id="ProtNLM"/>
    </source>
</evidence>
<dbReference type="EMBL" id="UOGJ01000029">
    <property type="protein sequence ID" value="VAX35098.1"/>
    <property type="molecule type" value="Genomic_DNA"/>
</dbReference>
<dbReference type="InterPro" id="IPR038573">
    <property type="entry name" value="BrnT_sf"/>
</dbReference>
<protein>
    <recommendedName>
        <fullName evidence="2">BrnT family toxin</fullName>
    </recommendedName>
</protein>
<reference evidence="1" key="1">
    <citation type="submission" date="2018-06" db="EMBL/GenBank/DDBJ databases">
        <authorList>
            <person name="Zhirakovskaya E."/>
        </authorList>
    </citation>
    <scope>NUCLEOTIDE SEQUENCE</scope>
</reference>
<evidence type="ECO:0000313" key="1">
    <source>
        <dbReference type="EMBL" id="VAX35098.1"/>
    </source>
</evidence>